<organism evidence="6 7">
    <name type="scientific">Corynebacterium otitidis ATCC 51513</name>
    <dbReference type="NCBI Taxonomy" id="883169"/>
    <lineage>
        <taxon>Bacteria</taxon>
        <taxon>Bacillati</taxon>
        <taxon>Actinomycetota</taxon>
        <taxon>Actinomycetes</taxon>
        <taxon>Mycobacteriales</taxon>
        <taxon>Corynebacteriaceae</taxon>
        <taxon>Corynebacterium</taxon>
    </lineage>
</organism>
<feature type="region of interest" description="Disordered" evidence="4">
    <location>
        <begin position="207"/>
        <end position="238"/>
    </location>
</feature>
<dbReference type="SUPFAM" id="SSF50891">
    <property type="entry name" value="Cyclophilin-like"/>
    <property type="match status" value="1"/>
</dbReference>
<keyword evidence="2" id="KW-0378">Hydrolase</keyword>
<evidence type="ECO:0000313" key="6">
    <source>
        <dbReference type="EMBL" id="EJZ82736.1"/>
    </source>
</evidence>
<dbReference type="InterPro" id="IPR029000">
    <property type="entry name" value="Cyclophilin-like_dom_sf"/>
</dbReference>
<keyword evidence="1" id="KW-0547">Nucleotide-binding</keyword>
<dbReference type="SUPFAM" id="SSF160467">
    <property type="entry name" value="PH0987 N-terminal domain-like"/>
    <property type="match status" value="1"/>
</dbReference>
<dbReference type="InterPro" id="IPR010016">
    <property type="entry name" value="PxpB"/>
</dbReference>
<dbReference type="Pfam" id="PF02682">
    <property type="entry name" value="CT_C_D"/>
    <property type="match status" value="1"/>
</dbReference>
<protein>
    <submittedName>
        <fullName evidence="6">TIGR00370 family protein</fullName>
    </submittedName>
</protein>
<dbReference type="Gene3D" id="3.30.1360.40">
    <property type="match status" value="1"/>
</dbReference>
<dbReference type="Gene3D" id="2.40.100.10">
    <property type="entry name" value="Cyclophilin-like"/>
    <property type="match status" value="1"/>
</dbReference>
<sequence>MADIEIRPVGRRGLLIELPDLDAVAAWRAQLSGSPLDGQVDAVAAARSVLLTFDAPAAAHAARDTIQGLEPGPPDQSEARVIDVPVVYDGEDLAEVADELDLSEEALVEWHSGTQWTAAFGGFAPGFAYCAPADADQARSVARLESPRTAVPAGAVGLAGEFSAIYPRTSPGGWRLIGSTDVALWDASSDRPALIAPGDTVRYRPVREAARLSSSEEDGAGEAAGTGPGDAGEASANP</sequence>
<comment type="caution">
    <text evidence="6">The sequence shown here is derived from an EMBL/GenBank/DDBJ whole genome shotgun (WGS) entry which is preliminary data.</text>
</comment>
<evidence type="ECO:0000256" key="2">
    <source>
        <dbReference type="ARBA" id="ARBA00022801"/>
    </source>
</evidence>
<dbReference type="PANTHER" id="PTHR34698:SF2">
    <property type="entry name" value="5-OXOPROLINASE SUBUNIT B"/>
    <property type="match status" value="1"/>
</dbReference>
<evidence type="ECO:0000256" key="4">
    <source>
        <dbReference type="SAM" id="MobiDB-lite"/>
    </source>
</evidence>
<reference evidence="6 7" key="1">
    <citation type="submission" date="2012-08" db="EMBL/GenBank/DDBJ databases">
        <title>The Genome Sequence of Turicella otitidis ATCC 51513.</title>
        <authorList>
            <consortium name="The Broad Institute Genome Sequencing Platform"/>
            <person name="Earl A."/>
            <person name="Ward D."/>
            <person name="Feldgarden M."/>
            <person name="Gevers D."/>
            <person name="Huys G."/>
            <person name="Walker B."/>
            <person name="Young S.K."/>
            <person name="Zeng Q."/>
            <person name="Gargeya S."/>
            <person name="Fitzgerald M."/>
            <person name="Haas B."/>
            <person name="Abouelleil A."/>
            <person name="Alvarado L."/>
            <person name="Arachchi H.M."/>
            <person name="Berlin A.M."/>
            <person name="Chapman S.B."/>
            <person name="Goldberg J."/>
            <person name="Griggs A."/>
            <person name="Gujja S."/>
            <person name="Hansen M."/>
            <person name="Howarth C."/>
            <person name="Imamovic A."/>
            <person name="Larimer J."/>
            <person name="McCowen C."/>
            <person name="Montmayeur A."/>
            <person name="Murphy C."/>
            <person name="Neiman D."/>
            <person name="Pearson M."/>
            <person name="Priest M."/>
            <person name="Roberts A."/>
            <person name="Saif S."/>
            <person name="Shea T."/>
            <person name="Sisk P."/>
            <person name="Sykes S."/>
            <person name="Wortman J."/>
            <person name="Nusbaum C."/>
            <person name="Birren B."/>
        </authorList>
    </citation>
    <scope>NUCLEOTIDE SEQUENCE [LARGE SCALE GENOMIC DNA]</scope>
    <source>
        <strain evidence="6 7">ATCC 51513</strain>
    </source>
</reference>
<dbReference type="InterPro" id="IPR003833">
    <property type="entry name" value="CT_C_D"/>
</dbReference>
<evidence type="ECO:0000313" key="7">
    <source>
        <dbReference type="Proteomes" id="UP000006078"/>
    </source>
</evidence>
<proteinExistence type="predicted"/>
<dbReference type="GO" id="GO:0005524">
    <property type="term" value="F:ATP binding"/>
    <property type="evidence" value="ECO:0007669"/>
    <property type="project" value="UniProtKB-KW"/>
</dbReference>
<dbReference type="GO" id="GO:0016787">
    <property type="term" value="F:hydrolase activity"/>
    <property type="evidence" value="ECO:0007669"/>
    <property type="project" value="UniProtKB-KW"/>
</dbReference>
<dbReference type="eggNOG" id="COG2049">
    <property type="taxonomic scope" value="Bacteria"/>
</dbReference>
<keyword evidence="3" id="KW-0067">ATP-binding</keyword>
<evidence type="ECO:0000256" key="1">
    <source>
        <dbReference type="ARBA" id="ARBA00022741"/>
    </source>
</evidence>
<dbReference type="AlphaFoldDB" id="K0YH23"/>
<feature type="domain" description="Carboxyltransferase" evidence="5">
    <location>
        <begin position="4"/>
        <end position="195"/>
    </location>
</feature>
<evidence type="ECO:0000259" key="5">
    <source>
        <dbReference type="SMART" id="SM00796"/>
    </source>
</evidence>
<gene>
    <name evidence="6" type="ORF">HMPREF9719_00394</name>
</gene>
<dbReference type="SMART" id="SM00796">
    <property type="entry name" value="AHS1"/>
    <property type="match status" value="1"/>
</dbReference>
<evidence type="ECO:0000256" key="3">
    <source>
        <dbReference type="ARBA" id="ARBA00022840"/>
    </source>
</evidence>
<name>K0YH23_9CORY</name>
<dbReference type="PANTHER" id="PTHR34698">
    <property type="entry name" value="5-OXOPROLINASE SUBUNIT B"/>
    <property type="match status" value="1"/>
</dbReference>
<dbReference type="Proteomes" id="UP000006078">
    <property type="component" value="Unassembled WGS sequence"/>
</dbReference>
<dbReference type="EMBL" id="AHAE01000021">
    <property type="protein sequence ID" value="EJZ82736.1"/>
    <property type="molecule type" value="Genomic_DNA"/>
</dbReference>
<keyword evidence="7" id="KW-1185">Reference proteome</keyword>
<dbReference type="STRING" id="29321.AAV33_08470"/>
<dbReference type="HOGENOM" id="CLU_020207_0_1_11"/>
<dbReference type="RefSeq" id="WP_004600284.1">
    <property type="nucleotide sequence ID" value="NZ_JH815192.1"/>
</dbReference>
<feature type="non-terminal residue" evidence="6">
    <location>
        <position position="238"/>
    </location>
</feature>
<accession>K0YH23</accession>